<dbReference type="InterPro" id="IPR036397">
    <property type="entry name" value="RNaseH_sf"/>
</dbReference>
<protein>
    <submittedName>
        <fullName evidence="5">DNA polymerase III subunit epsilon</fullName>
    </submittedName>
</protein>
<feature type="domain" description="Exonuclease" evidence="4">
    <location>
        <begin position="27"/>
        <end position="188"/>
    </location>
</feature>
<dbReference type="PANTHER" id="PTHR30231">
    <property type="entry name" value="DNA POLYMERASE III SUBUNIT EPSILON"/>
    <property type="match status" value="1"/>
</dbReference>
<evidence type="ECO:0000256" key="1">
    <source>
        <dbReference type="ARBA" id="ARBA00022722"/>
    </source>
</evidence>
<keyword evidence="1" id="KW-0540">Nuclease</keyword>
<evidence type="ECO:0000313" key="6">
    <source>
        <dbReference type="Proteomes" id="UP000318704"/>
    </source>
</evidence>
<dbReference type="PANTHER" id="PTHR30231:SF4">
    <property type="entry name" value="PROTEIN NEN2"/>
    <property type="match status" value="1"/>
</dbReference>
<dbReference type="EMBL" id="CP037920">
    <property type="protein sequence ID" value="QDT96016.1"/>
    <property type="molecule type" value="Genomic_DNA"/>
</dbReference>
<evidence type="ECO:0000256" key="2">
    <source>
        <dbReference type="ARBA" id="ARBA00022801"/>
    </source>
</evidence>
<dbReference type="Pfam" id="PF00929">
    <property type="entry name" value="RNase_T"/>
    <property type="match status" value="1"/>
</dbReference>
<dbReference type="Gene3D" id="3.30.420.10">
    <property type="entry name" value="Ribonuclease H-like superfamily/Ribonuclease H"/>
    <property type="match status" value="1"/>
</dbReference>
<dbReference type="AlphaFoldDB" id="A0A517VSM6"/>
<proteinExistence type="predicted"/>
<keyword evidence="2" id="KW-0378">Hydrolase</keyword>
<dbReference type="GO" id="GO:0008408">
    <property type="term" value="F:3'-5' exonuclease activity"/>
    <property type="evidence" value="ECO:0007669"/>
    <property type="project" value="TreeGrafter"/>
</dbReference>
<reference evidence="5 6" key="1">
    <citation type="submission" date="2019-03" db="EMBL/GenBank/DDBJ databases">
        <title>Deep-cultivation of Planctomycetes and their phenomic and genomic characterization uncovers novel biology.</title>
        <authorList>
            <person name="Wiegand S."/>
            <person name="Jogler M."/>
            <person name="Boedeker C."/>
            <person name="Pinto D."/>
            <person name="Vollmers J."/>
            <person name="Rivas-Marin E."/>
            <person name="Kohn T."/>
            <person name="Peeters S.H."/>
            <person name="Heuer A."/>
            <person name="Rast P."/>
            <person name="Oberbeckmann S."/>
            <person name="Bunk B."/>
            <person name="Jeske O."/>
            <person name="Meyerdierks A."/>
            <person name="Storesund J.E."/>
            <person name="Kallscheuer N."/>
            <person name="Luecker S."/>
            <person name="Lage O.M."/>
            <person name="Pohl T."/>
            <person name="Merkel B.J."/>
            <person name="Hornburger P."/>
            <person name="Mueller R.-W."/>
            <person name="Bruemmer F."/>
            <person name="Labrenz M."/>
            <person name="Spormann A.M."/>
            <person name="Op den Camp H."/>
            <person name="Overmann J."/>
            <person name="Amann R."/>
            <person name="Jetten M.S.M."/>
            <person name="Mascher T."/>
            <person name="Medema M.H."/>
            <person name="Devos D.P."/>
            <person name="Kaster A.-K."/>
            <person name="Ovreas L."/>
            <person name="Rohde M."/>
            <person name="Galperin M.Y."/>
            <person name="Jogler C."/>
        </authorList>
    </citation>
    <scope>NUCLEOTIDE SEQUENCE [LARGE SCALE GENOMIC DNA]</scope>
    <source>
        <strain evidence="5 6">V144</strain>
    </source>
</reference>
<dbReference type="SMART" id="SM00479">
    <property type="entry name" value="EXOIII"/>
    <property type="match status" value="1"/>
</dbReference>
<evidence type="ECO:0000256" key="3">
    <source>
        <dbReference type="ARBA" id="ARBA00022839"/>
    </source>
</evidence>
<evidence type="ECO:0000259" key="4">
    <source>
        <dbReference type="SMART" id="SM00479"/>
    </source>
</evidence>
<organism evidence="5 6">
    <name type="scientific">Gimesia aquarii</name>
    <dbReference type="NCBI Taxonomy" id="2527964"/>
    <lineage>
        <taxon>Bacteria</taxon>
        <taxon>Pseudomonadati</taxon>
        <taxon>Planctomycetota</taxon>
        <taxon>Planctomycetia</taxon>
        <taxon>Planctomycetales</taxon>
        <taxon>Planctomycetaceae</taxon>
        <taxon>Gimesia</taxon>
    </lineage>
</organism>
<dbReference type="CDD" id="cd06127">
    <property type="entry name" value="DEDDh"/>
    <property type="match status" value="1"/>
</dbReference>
<sequence>MPKYHRNYNDQRSAISWARRILKSKRKFVIMDTETTGLGTRDEIIQLAVINLDGSVLFDQKIKPTSKKTISPEASKIHGIKMKDLEECPTFKVLKKPLKKAIGRKTIITYNAEFDKKMYFRTYQLAGGFLPKGNWECAMLEYAKYAGEWNEYYKDYKWQKLEGGDHTAVGDCIATLDLIKSMANSIKLKRWYEFWIRK</sequence>
<dbReference type="InterPro" id="IPR013520">
    <property type="entry name" value="Ribonucl_H"/>
</dbReference>
<evidence type="ECO:0000313" key="5">
    <source>
        <dbReference type="EMBL" id="QDT96016.1"/>
    </source>
</evidence>
<dbReference type="KEGG" id="gaw:V144x_14690"/>
<dbReference type="GO" id="GO:0003676">
    <property type="term" value="F:nucleic acid binding"/>
    <property type="evidence" value="ECO:0007669"/>
    <property type="project" value="InterPro"/>
</dbReference>
<dbReference type="GO" id="GO:0006259">
    <property type="term" value="P:DNA metabolic process"/>
    <property type="evidence" value="ECO:0007669"/>
    <property type="project" value="UniProtKB-ARBA"/>
</dbReference>
<accession>A0A517VSM6</accession>
<name>A0A517VSM6_9PLAN</name>
<gene>
    <name evidence="5" type="ORF">V144x_14690</name>
</gene>
<dbReference type="InterPro" id="IPR012337">
    <property type="entry name" value="RNaseH-like_sf"/>
</dbReference>
<keyword evidence="3" id="KW-0269">Exonuclease</keyword>
<dbReference type="Proteomes" id="UP000318704">
    <property type="component" value="Chromosome"/>
</dbReference>
<dbReference type="SUPFAM" id="SSF53098">
    <property type="entry name" value="Ribonuclease H-like"/>
    <property type="match status" value="1"/>
</dbReference>